<feature type="region of interest" description="Disordered" evidence="1">
    <location>
        <begin position="490"/>
        <end position="534"/>
    </location>
</feature>
<feature type="compositionally biased region" description="Basic residues" evidence="1">
    <location>
        <begin position="93"/>
        <end position="102"/>
    </location>
</feature>
<dbReference type="EMBL" id="BQNB010017449">
    <property type="protein sequence ID" value="GJT63304.1"/>
    <property type="molecule type" value="Genomic_DNA"/>
</dbReference>
<reference evidence="2" key="1">
    <citation type="journal article" date="2022" name="Int. J. Mol. Sci.">
        <title>Draft Genome of Tanacetum Coccineum: Genomic Comparison of Closely Related Tanacetum-Family Plants.</title>
        <authorList>
            <person name="Yamashiro T."/>
            <person name="Shiraishi A."/>
            <person name="Nakayama K."/>
            <person name="Satake H."/>
        </authorList>
    </citation>
    <scope>NUCLEOTIDE SEQUENCE</scope>
</reference>
<gene>
    <name evidence="2" type="ORF">Tco_1006837</name>
</gene>
<feature type="compositionally biased region" description="Basic and acidic residues" evidence="1">
    <location>
        <begin position="246"/>
        <end position="259"/>
    </location>
</feature>
<evidence type="ECO:0000256" key="1">
    <source>
        <dbReference type="SAM" id="MobiDB-lite"/>
    </source>
</evidence>
<feature type="region of interest" description="Disordered" evidence="1">
    <location>
        <begin position="985"/>
        <end position="1016"/>
    </location>
</feature>
<feature type="compositionally biased region" description="Acidic residues" evidence="1">
    <location>
        <begin position="881"/>
        <end position="891"/>
    </location>
</feature>
<feature type="compositionally biased region" description="Acidic residues" evidence="1">
    <location>
        <begin position="211"/>
        <end position="230"/>
    </location>
</feature>
<feature type="compositionally biased region" description="Acidic residues" evidence="1">
    <location>
        <begin position="260"/>
        <end position="278"/>
    </location>
</feature>
<feature type="compositionally biased region" description="Low complexity" evidence="1">
    <location>
        <begin position="495"/>
        <end position="508"/>
    </location>
</feature>
<protein>
    <submittedName>
        <fullName evidence="2">Uncharacterized protein</fullName>
    </submittedName>
</protein>
<reference evidence="2" key="2">
    <citation type="submission" date="2022-01" db="EMBL/GenBank/DDBJ databases">
        <authorList>
            <person name="Yamashiro T."/>
            <person name="Shiraishi A."/>
            <person name="Satake H."/>
            <person name="Nakayama K."/>
        </authorList>
    </citation>
    <scope>NUCLEOTIDE SEQUENCE</scope>
</reference>
<sequence>MNPVASITSCLDNSMDPIEKETKELKVQCKNRQYGALIPNEMINPDIKDSKAYKTYLDFATGKATPKKARKFKKVASPSRKLSPVLEEEHAVKPKRAKRPSKKSTTMPTTGVVIRDTPSESVPKKKTPAKVDRGKGMNLLSDVALLEAAQLKKTLKKSKLETYKLHVSGSGDGVGSQPKVPDEQEDKTTGTDKGTSTKPGVPDVPKYLSESENESWGDSGDDDSNDDDSDEVTKNDDNDDVNSDADGDKEVSDSKKTNSDEDENPNLNQNDDEEEQHEEEYVCTPDSVEFTDDDEEYEELYKDVNVRLQATEHEEEGKGDEEMTDKTEVPLQSSSISSDFANQFLNLDNIPPTGTEGISMMNIKVCPEEPSTQTPPLLNIPVMVILETSTVTRSTIPITIPPITHLPQQSIPTLTPAPTTTTTTTLIPALPDFSSLFGFDQRKKAKDERKRYKDLVEKYVKEIIKDEVKSQLPQILPKEVSNYATLRIKSKESKSSSSKDTNSQPKSSGKSAQAEEPVFETADTEMPQNQGDDLLSIYSNGHAVELEYHFEECYKAVTDRLDWTKPEGHEYLFDLSKPLPLIENQGLQVVPANYFINNDLKYLKGGSSSRKYTTSTTKIKAAKHDTIEGIKDMVPSLWSPVKDELFMNYKRHPHISVDIVLHDIASSLRMDYLPKRRWSKLDRRRSRIMIKAIDQQLFERRLIRNLEKFVGRRDYRNDLRTQVQASPFNVCKTVFTDIDAHVRGGIASLDDKLAWEELIDLTSLSFDKLELVELITYPVLSKGVSATKRPLKITFKRKQNPLHAKPEVISKLKSPTKHAPKPEVKSKLKSPAKAKPSPPPRNLILRSAKHAPPPANPKPKAPKLKASDVTEFDQGVGSGSEEGDGSGSEEDYGYIRLSFESNLRDKEMLDLWSIVHTARRFVFSNLGLEDKILVPKPPRNCARCAKCGTPVDGPYCQGCALLREKFKEELFTYYVKDELFKDLQDTSESSDDNTNVVNAPQEPFVGNQDPGENSSPSPLHIDHCCHECGDSLDGIFCRQCTWGDKTSDTIPETESDEFIKSSVEDLVPIPSESEGIPDKMCDVPLCENTTPLNTLNEHSEIVVNSNDDNSSSDDDYPYGEDIDYVDASFPDVEIVSLEVVEIVDPEVGRIDDDILLTIKDDILREKLLNVNLLIAKIDSLRDNPTPSSEVVIKSTSTFPNLFLEETNTFDNSIPESETFPTPLIKNKIYKEINSIVSPHYSILILSLRIIKLSLR</sequence>
<name>A0ABQ5FK04_9ASTR</name>
<proteinExistence type="predicted"/>
<dbReference type="Proteomes" id="UP001151760">
    <property type="component" value="Unassembled WGS sequence"/>
</dbReference>
<comment type="caution">
    <text evidence="2">The sequence shown here is derived from an EMBL/GenBank/DDBJ whole genome shotgun (WGS) entry which is preliminary data.</text>
</comment>
<accession>A0ABQ5FK04</accession>
<feature type="compositionally biased region" description="Basic and acidic residues" evidence="1">
    <location>
        <begin position="180"/>
        <end position="190"/>
    </location>
</feature>
<feature type="region of interest" description="Disordered" evidence="1">
    <location>
        <begin position="156"/>
        <end position="289"/>
    </location>
</feature>
<keyword evidence="3" id="KW-1185">Reference proteome</keyword>
<evidence type="ECO:0000313" key="2">
    <source>
        <dbReference type="EMBL" id="GJT63304.1"/>
    </source>
</evidence>
<organism evidence="2 3">
    <name type="scientific">Tanacetum coccineum</name>
    <dbReference type="NCBI Taxonomy" id="301880"/>
    <lineage>
        <taxon>Eukaryota</taxon>
        <taxon>Viridiplantae</taxon>
        <taxon>Streptophyta</taxon>
        <taxon>Embryophyta</taxon>
        <taxon>Tracheophyta</taxon>
        <taxon>Spermatophyta</taxon>
        <taxon>Magnoliopsida</taxon>
        <taxon>eudicotyledons</taxon>
        <taxon>Gunneridae</taxon>
        <taxon>Pentapetalae</taxon>
        <taxon>asterids</taxon>
        <taxon>campanulids</taxon>
        <taxon>Asterales</taxon>
        <taxon>Asteraceae</taxon>
        <taxon>Asteroideae</taxon>
        <taxon>Anthemideae</taxon>
        <taxon>Anthemidinae</taxon>
        <taxon>Tanacetum</taxon>
    </lineage>
</organism>
<evidence type="ECO:0000313" key="3">
    <source>
        <dbReference type="Proteomes" id="UP001151760"/>
    </source>
</evidence>
<feature type="region of interest" description="Disordered" evidence="1">
    <location>
        <begin position="70"/>
        <end position="137"/>
    </location>
</feature>
<feature type="region of interest" description="Disordered" evidence="1">
    <location>
        <begin position="804"/>
        <end position="891"/>
    </location>
</feature>